<feature type="transmembrane region" description="Helical" evidence="7">
    <location>
        <begin position="249"/>
        <end position="269"/>
    </location>
</feature>
<evidence type="ECO:0000256" key="2">
    <source>
        <dbReference type="ARBA" id="ARBA00022448"/>
    </source>
</evidence>
<evidence type="ECO:0000256" key="4">
    <source>
        <dbReference type="ARBA" id="ARBA00022692"/>
    </source>
</evidence>
<keyword evidence="5 7" id="KW-1133">Transmembrane helix</keyword>
<accession>A0A2R6Y0J9</accession>
<dbReference type="GO" id="GO:0015416">
    <property type="term" value="F:ABC-type phosphonate transporter activity"/>
    <property type="evidence" value="ECO:0007669"/>
    <property type="project" value="InterPro"/>
</dbReference>
<feature type="domain" description="ABC transmembrane type-1" evidence="8">
    <location>
        <begin position="83"/>
        <end position="266"/>
    </location>
</feature>
<evidence type="ECO:0000259" key="8">
    <source>
        <dbReference type="PROSITE" id="PS50928"/>
    </source>
</evidence>
<evidence type="ECO:0000256" key="6">
    <source>
        <dbReference type="ARBA" id="ARBA00023136"/>
    </source>
</evidence>
<dbReference type="NCBIfam" id="TIGR01097">
    <property type="entry name" value="PhnE"/>
    <property type="match status" value="1"/>
</dbReference>
<sequence>MASDDMHASQVLSSALPRPPKQLKKRLTRLFWIVLFIVAIFGASWHTESDLRQLFAGWHNMWRLLSQFLTPDWMYMKKVLPAVYETIRMAILGTTIGALLAIPIILLAARNVTKNKVIVFLSRTVMNLIRTIPELLFAAIFVAIVGIGAIAGILAIIFFSFAIIAKLTSESLETIDPGPLEAMTAVGASKLTWIRYAVMPQILPAFISYTLYVFEINVRTAAVLGLVGAGGIGVPLNTALAFLQYDRAASIILLIFIVVLLIEALSGALRRRLI</sequence>
<protein>
    <submittedName>
        <fullName evidence="9">Phosphonate ABC transporter permease protein phnE2</fullName>
    </submittedName>
</protein>
<dbReference type="Pfam" id="PF00528">
    <property type="entry name" value="BPD_transp_1"/>
    <property type="match status" value="1"/>
</dbReference>
<feature type="transmembrane region" description="Helical" evidence="7">
    <location>
        <begin position="87"/>
        <end position="109"/>
    </location>
</feature>
<dbReference type="EMBL" id="PEBX01000039">
    <property type="protein sequence ID" value="PTQ56201.1"/>
    <property type="molecule type" value="Genomic_DNA"/>
</dbReference>
<keyword evidence="3" id="KW-1003">Cell membrane</keyword>
<dbReference type="InterPro" id="IPR035906">
    <property type="entry name" value="MetI-like_sf"/>
</dbReference>
<feature type="transmembrane region" description="Helical" evidence="7">
    <location>
        <begin position="193"/>
        <end position="214"/>
    </location>
</feature>
<comment type="subcellular location">
    <subcellularLocation>
        <location evidence="1 7">Cell membrane</location>
        <topology evidence="1 7">Multi-pass membrane protein</topology>
    </subcellularLocation>
</comment>
<evidence type="ECO:0000256" key="7">
    <source>
        <dbReference type="RuleBase" id="RU363032"/>
    </source>
</evidence>
<dbReference type="SUPFAM" id="SSF161098">
    <property type="entry name" value="MetI-like"/>
    <property type="match status" value="1"/>
</dbReference>
<organism evidence="9 10">
    <name type="scientific">Candidatus Carbonibacillus altaicus</name>
    <dbReference type="NCBI Taxonomy" id="2163959"/>
    <lineage>
        <taxon>Bacteria</taxon>
        <taxon>Bacillati</taxon>
        <taxon>Bacillota</taxon>
        <taxon>Bacilli</taxon>
        <taxon>Bacillales</taxon>
        <taxon>Candidatus Carbonibacillus</taxon>
    </lineage>
</organism>
<feature type="transmembrane region" description="Helical" evidence="7">
    <location>
        <begin position="135"/>
        <end position="164"/>
    </location>
</feature>
<dbReference type="Proteomes" id="UP000244338">
    <property type="component" value="Unassembled WGS sequence"/>
</dbReference>
<dbReference type="PANTHER" id="PTHR30043">
    <property type="entry name" value="PHOSPHONATES TRANSPORT SYSTEM PERMEASE PROTEIN"/>
    <property type="match status" value="1"/>
</dbReference>
<reference evidence="10" key="1">
    <citation type="journal article" date="2018" name="Sci. Rep.">
        <title>Lignite coal burning seam in the remote Altai Mountains harbors a hydrogen-driven thermophilic microbial community.</title>
        <authorList>
            <person name="Kadnikov V.V."/>
            <person name="Mardanov A.V."/>
            <person name="Ivasenko D.A."/>
            <person name="Antsiferov D.V."/>
            <person name="Beletsky A.V."/>
            <person name="Karnachuk O.V."/>
            <person name="Ravin N.V."/>
        </authorList>
    </citation>
    <scope>NUCLEOTIDE SEQUENCE [LARGE SCALE GENOMIC DNA]</scope>
</reference>
<keyword evidence="2 7" id="KW-0813">Transport</keyword>
<name>A0A2R6Y0J9_9BACL</name>
<keyword evidence="4 7" id="KW-0812">Transmembrane</keyword>
<comment type="similarity">
    <text evidence="7">Belongs to the binding-protein-dependent transport system permease family.</text>
</comment>
<gene>
    <name evidence="9" type="ORF">BSOLF_0588</name>
</gene>
<dbReference type="GO" id="GO:0005886">
    <property type="term" value="C:plasma membrane"/>
    <property type="evidence" value="ECO:0007669"/>
    <property type="project" value="UniProtKB-SubCell"/>
</dbReference>
<keyword evidence="6 7" id="KW-0472">Membrane</keyword>
<dbReference type="Gene3D" id="1.10.3720.10">
    <property type="entry name" value="MetI-like"/>
    <property type="match status" value="1"/>
</dbReference>
<dbReference type="InterPro" id="IPR005769">
    <property type="entry name" value="PhnE/PtxC"/>
</dbReference>
<evidence type="ECO:0000256" key="1">
    <source>
        <dbReference type="ARBA" id="ARBA00004651"/>
    </source>
</evidence>
<comment type="caution">
    <text evidence="9">The sequence shown here is derived from an EMBL/GenBank/DDBJ whole genome shotgun (WGS) entry which is preliminary data.</text>
</comment>
<evidence type="ECO:0000313" key="9">
    <source>
        <dbReference type="EMBL" id="PTQ56201.1"/>
    </source>
</evidence>
<evidence type="ECO:0000256" key="3">
    <source>
        <dbReference type="ARBA" id="ARBA00022475"/>
    </source>
</evidence>
<dbReference type="InterPro" id="IPR000515">
    <property type="entry name" value="MetI-like"/>
</dbReference>
<evidence type="ECO:0000256" key="5">
    <source>
        <dbReference type="ARBA" id="ARBA00022989"/>
    </source>
</evidence>
<dbReference type="AlphaFoldDB" id="A0A2R6Y0J9"/>
<feature type="transmembrane region" description="Helical" evidence="7">
    <location>
        <begin position="27"/>
        <end position="45"/>
    </location>
</feature>
<feature type="transmembrane region" description="Helical" evidence="7">
    <location>
        <begin position="221"/>
        <end position="243"/>
    </location>
</feature>
<dbReference type="PROSITE" id="PS50928">
    <property type="entry name" value="ABC_TM1"/>
    <property type="match status" value="1"/>
</dbReference>
<evidence type="ECO:0000313" key="10">
    <source>
        <dbReference type="Proteomes" id="UP000244338"/>
    </source>
</evidence>
<proteinExistence type="inferred from homology"/>
<dbReference type="CDD" id="cd06261">
    <property type="entry name" value="TM_PBP2"/>
    <property type="match status" value="1"/>
</dbReference>
<dbReference type="PANTHER" id="PTHR30043:SF1">
    <property type="entry name" value="ABC TRANSPORT SYSTEM PERMEASE PROTEIN P69"/>
    <property type="match status" value="1"/>
</dbReference>